<dbReference type="Gene3D" id="3.50.50.60">
    <property type="entry name" value="FAD/NAD(P)-binding domain"/>
    <property type="match status" value="1"/>
</dbReference>
<dbReference type="InterPro" id="IPR002938">
    <property type="entry name" value="FAD-bd"/>
</dbReference>
<organism evidence="5 6">
    <name type="scientific">Agrocybe pediades</name>
    <dbReference type="NCBI Taxonomy" id="84607"/>
    <lineage>
        <taxon>Eukaryota</taxon>
        <taxon>Fungi</taxon>
        <taxon>Dikarya</taxon>
        <taxon>Basidiomycota</taxon>
        <taxon>Agaricomycotina</taxon>
        <taxon>Agaricomycetes</taxon>
        <taxon>Agaricomycetidae</taxon>
        <taxon>Agaricales</taxon>
        <taxon>Agaricineae</taxon>
        <taxon>Strophariaceae</taxon>
        <taxon>Agrocybe</taxon>
    </lineage>
</organism>
<evidence type="ECO:0000313" key="6">
    <source>
        <dbReference type="Proteomes" id="UP000521872"/>
    </source>
</evidence>
<dbReference type="GO" id="GO:0016491">
    <property type="term" value="F:oxidoreductase activity"/>
    <property type="evidence" value="ECO:0007669"/>
    <property type="project" value="UniProtKB-KW"/>
</dbReference>
<gene>
    <name evidence="5" type="ORF">D9613_001259</name>
</gene>
<evidence type="ECO:0000256" key="1">
    <source>
        <dbReference type="ARBA" id="ARBA00022630"/>
    </source>
</evidence>
<evidence type="ECO:0000313" key="5">
    <source>
        <dbReference type="EMBL" id="KAF4620967.1"/>
    </source>
</evidence>
<dbReference type="PANTHER" id="PTHR46720">
    <property type="entry name" value="HYDROXYLASE, PUTATIVE (AFU_ORTHOLOGUE AFUA_3G01460)-RELATED"/>
    <property type="match status" value="1"/>
</dbReference>
<dbReference type="SUPFAM" id="SSF51905">
    <property type="entry name" value="FAD/NAD(P)-binding domain"/>
    <property type="match status" value="1"/>
</dbReference>
<dbReference type="InterPro" id="IPR051104">
    <property type="entry name" value="FAD_monoxygenase"/>
</dbReference>
<sequence length="420" mass="46099">MTSASKDFSVAIIGGGMCGLACAIGLVNAGLDVQVFEAASTFGQVGAGVAIGLNAIRALEGLGVMKAVLTRTHQPKPTQFLFNFLAGTNDEQIFHYFESSGGKNSEGVGVYRPAFLEALMPLLDPKHVQFNKRCTSVGRLSSGRYFLRFDDGTSHETDLVIGADGIRSVIRKAVVGENSGERLGFSGMYAYRGLIPIDILRAAGVKTDIEQPLGWLGAGKHIITYPIRDNKILNVVAFLNPHNNIELLPERPLPWTEVRDSQEVVDGYSDWEGDGKIIASHLENPSRWSIHTLYPPLESFVKDRVVLVGDAAHGMLPHLGAGVGQGFEDVYALCRLVGHPRTNKRNLDVALAIYDEIRVPRANMVLERSIKMGRIYDGYGSLYDKQEMRSELTGMYEPVWSHNLMAEVDVALQRLDKEVN</sequence>
<keyword evidence="6" id="KW-1185">Reference proteome</keyword>
<keyword evidence="1" id="KW-0285">Flavoprotein</keyword>
<dbReference type="AlphaFoldDB" id="A0A8H4VSX9"/>
<dbReference type="EMBL" id="JAACJL010000015">
    <property type="protein sequence ID" value="KAF4620967.1"/>
    <property type="molecule type" value="Genomic_DNA"/>
</dbReference>
<name>A0A8H4VSX9_9AGAR</name>
<dbReference type="Pfam" id="PF01494">
    <property type="entry name" value="FAD_binding_3"/>
    <property type="match status" value="1"/>
</dbReference>
<evidence type="ECO:0000256" key="3">
    <source>
        <dbReference type="ARBA" id="ARBA00023002"/>
    </source>
</evidence>
<accession>A0A8H4VSX9</accession>
<comment type="caution">
    <text evidence="5">The sequence shown here is derived from an EMBL/GenBank/DDBJ whole genome shotgun (WGS) entry which is preliminary data.</text>
</comment>
<keyword evidence="2" id="KW-0274">FAD</keyword>
<protein>
    <recommendedName>
        <fullName evidence="4">FAD-binding domain-containing protein</fullName>
    </recommendedName>
</protein>
<dbReference type="SUPFAM" id="SSF54373">
    <property type="entry name" value="FAD-linked reductases, C-terminal domain"/>
    <property type="match status" value="1"/>
</dbReference>
<dbReference type="InterPro" id="IPR036188">
    <property type="entry name" value="FAD/NAD-bd_sf"/>
</dbReference>
<dbReference type="GO" id="GO:0071949">
    <property type="term" value="F:FAD binding"/>
    <property type="evidence" value="ECO:0007669"/>
    <property type="project" value="InterPro"/>
</dbReference>
<proteinExistence type="predicted"/>
<dbReference type="Proteomes" id="UP000521872">
    <property type="component" value="Unassembled WGS sequence"/>
</dbReference>
<evidence type="ECO:0000256" key="2">
    <source>
        <dbReference type="ARBA" id="ARBA00022827"/>
    </source>
</evidence>
<reference evidence="5 6" key="1">
    <citation type="submission" date="2019-12" db="EMBL/GenBank/DDBJ databases">
        <authorList>
            <person name="Floudas D."/>
            <person name="Bentzer J."/>
            <person name="Ahren D."/>
            <person name="Johansson T."/>
            <person name="Persson P."/>
            <person name="Tunlid A."/>
        </authorList>
    </citation>
    <scope>NUCLEOTIDE SEQUENCE [LARGE SCALE GENOMIC DNA]</scope>
    <source>
        <strain evidence="5 6">CBS 102.39</strain>
    </source>
</reference>
<dbReference type="PANTHER" id="PTHR46720:SF3">
    <property type="entry name" value="FAD-BINDING DOMAIN-CONTAINING PROTEIN-RELATED"/>
    <property type="match status" value="1"/>
</dbReference>
<dbReference type="GO" id="GO:0044550">
    <property type="term" value="P:secondary metabolite biosynthetic process"/>
    <property type="evidence" value="ECO:0007669"/>
    <property type="project" value="TreeGrafter"/>
</dbReference>
<feature type="domain" description="FAD-binding" evidence="4">
    <location>
        <begin position="8"/>
        <end position="369"/>
    </location>
</feature>
<dbReference type="PRINTS" id="PR00420">
    <property type="entry name" value="RNGMNOXGNASE"/>
</dbReference>
<evidence type="ECO:0000259" key="4">
    <source>
        <dbReference type="Pfam" id="PF01494"/>
    </source>
</evidence>
<keyword evidence="3" id="KW-0560">Oxidoreductase</keyword>